<evidence type="ECO:0000256" key="8">
    <source>
        <dbReference type="ARBA" id="ARBA00022840"/>
    </source>
</evidence>
<keyword evidence="10" id="KW-0472">Membrane</keyword>
<evidence type="ECO:0000256" key="5">
    <source>
        <dbReference type="ARBA" id="ARBA00022679"/>
    </source>
</evidence>
<dbReference type="Gene3D" id="1.10.287.130">
    <property type="match status" value="1"/>
</dbReference>
<evidence type="ECO:0000256" key="2">
    <source>
        <dbReference type="ARBA" id="ARBA00004429"/>
    </source>
</evidence>
<dbReference type="SUPFAM" id="SSF47384">
    <property type="entry name" value="Homodimeric domain of signal transducing histidine kinase"/>
    <property type="match status" value="1"/>
</dbReference>
<evidence type="ECO:0000313" key="14">
    <source>
        <dbReference type="Proteomes" id="UP000187148"/>
    </source>
</evidence>
<dbReference type="KEGG" id="kco:BWI95_00135"/>
<dbReference type="PROSITE" id="PS50109">
    <property type="entry name" value="HIS_KIN"/>
    <property type="match status" value="1"/>
</dbReference>
<sequence length="357" mass="39232">MSRQQTLDRQILWFMISLTLIVIAIAIIGSYLFYAFLIDYIPGGAEIGNEDQMTVVDWAWILMVTLLSLAISLFFAVRLSSKILRPLTSVATSLRRIAEGDLGARAACSSSHLGEVNNLVNDFNTMAEKLQTLEAQRKSWNAAIAHELRTPVTILRGRLQGLVDGVFDADPALFANLLKQTEGLTNLIEDMRVVSSSGAAQFSLTLEKVDLKSTLQSAIDAFSLEFARHHVNVIAELHPQACVCDPLRIIQCLTVLFDNAIKYATSKTVVIKNGVTDKEVYVLVQDHGPGIPEGLHKFLFQPFQRGAGAREAHPEGCGLGLSVVKAIMLAHGGDVTYTLTANRHSLFRLSWPLCTTR</sequence>
<evidence type="ECO:0000313" key="13">
    <source>
        <dbReference type="EMBL" id="APZ03602.1"/>
    </source>
</evidence>
<feature type="transmembrane region" description="Helical" evidence="10">
    <location>
        <begin position="58"/>
        <end position="77"/>
    </location>
</feature>
<comment type="catalytic activity">
    <reaction evidence="1">
        <text>ATP + protein L-histidine = ADP + protein N-phospho-L-histidine.</text>
        <dbReference type="EC" id="2.7.13.3"/>
    </reaction>
</comment>
<dbReference type="PROSITE" id="PS50885">
    <property type="entry name" value="HAMP"/>
    <property type="match status" value="1"/>
</dbReference>
<dbReference type="PRINTS" id="PR00344">
    <property type="entry name" value="BCTRLSENSOR"/>
</dbReference>
<name>A0A807LDH8_9ENTR</name>
<gene>
    <name evidence="13" type="ORF">BWI95_00135</name>
</gene>
<comment type="subcellular location">
    <subcellularLocation>
        <location evidence="2">Cell inner membrane</location>
        <topology evidence="2">Multi-pass membrane protein</topology>
    </subcellularLocation>
</comment>
<dbReference type="InterPro" id="IPR003661">
    <property type="entry name" value="HisK_dim/P_dom"/>
</dbReference>
<dbReference type="SMART" id="SM00388">
    <property type="entry name" value="HisKA"/>
    <property type="match status" value="1"/>
</dbReference>
<proteinExistence type="predicted"/>
<keyword evidence="10" id="KW-0812">Transmembrane</keyword>
<dbReference type="InterPro" id="IPR005467">
    <property type="entry name" value="His_kinase_dom"/>
</dbReference>
<dbReference type="SMART" id="SM00304">
    <property type="entry name" value="HAMP"/>
    <property type="match status" value="1"/>
</dbReference>
<dbReference type="GO" id="GO:0000155">
    <property type="term" value="F:phosphorelay sensor kinase activity"/>
    <property type="evidence" value="ECO:0007669"/>
    <property type="project" value="InterPro"/>
</dbReference>
<evidence type="ECO:0000256" key="4">
    <source>
        <dbReference type="ARBA" id="ARBA00022553"/>
    </source>
</evidence>
<dbReference type="Pfam" id="PF00672">
    <property type="entry name" value="HAMP"/>
    <property type="match status" value="1"/>
</dbReference>
<keyword evidence="10" id="KW-1133">Transmembrane helix</keyword>
<keyword evidence="7 13" id="KW-0418">Kinase</keyword>
<dbReference type="EMBL" id="CP019445">
    <property type="protein sequence ID" value="APZ03602.1"/>
    <property type="molecule type" value="Genomic_DNA"/>
</dbReference>
<evidence type="ECO:0000256" key="10">
    <source>
        <dbReference type="SAM" id="Phobius"/>
    </source>
</evidence>
<dbReference type="CDD" id="cd00082">
    <property type="entry name" value="HisKA"/>
    <property type="match status" value="1"/>
</dbReference>
<dbReference type="Pfam" id="PF00512">
    <property type="entry name" value="HisKA"/>
    <property type="match status" value="1"/>
</dbReference>
<dbReference type="InterPro" id="IPR036890">
    <property type="entry name" value="HATPase_C_sf"/>
</dbReference>
<dbReference type="CDD" id="cd06225">
    <property type="entry name" value="HAMP"/>
    <property type="match status" value="1"/>
</dbReference>
<evidence type="ECO:0000256" key="3">
    <source>
        <dbReference type="ARBA" id="ARBA00012438"/>
    </source>
</evidence>
<evidence type="ECO:0000256" key="9">
    <source>
        <dbReference type="ARBA" id="ARBA00023012"/>
    </source>
</evidence>
<keyword evidence="8" id="KW-0067">ATP-binding</keyword>
<dbReference type="GO" id="GO:0005524">
    <property type="term" value="F:ATP binding"/>
    <property type="evidence" value="ECO:0007669"/>
    <property type="project" value="UniProtKB-KW"/>
</dbReference>
<accession>A0A807LDH8</accession>
<keyword evidence="4" id="KW-0597">Phosphoprotein</keyword>
<dbReference type="GO" id="GO:0007234">
    <property type="term" value="P:osmosensory signaling via phosphorelay pathway"/>
    <property type="evidence" value="ECO:0007669"/>
    <property type="project" value="TreeGrafter"/>
</dbReference>
<keyword evidence="6" id="KW-0547">Nucleotide-binding</keyword>
<dbReference type="SMART" id="SM00387">
    <property type="entry name" value="HATPase_c"/>
    <property type="match status" value="1"/>
</dbReference>
<dbReference type="Gene3D" id="3.30.565.10">
    <property type="entry name" value="Histidine kinase-like ATPase, C-terminal domain"/>
    <property type="match status" value="1"/>
</dbReference>
<feature type="transmembrane region" description="Helical" evidence="10">
    <location>
        <begin position="12"/>
        <end position="38"/>
    </location>
</feature>
<dbReference type="GO" id="GO:0000156">
    <property type="term" value="F:phosphorelay response regulator activity"/>
    <property type="evidence" value="ECO:0007669"/>
    <property type="project" value="TreeGrafter"/>
</dbReference>
<keyword evidence="5" id="KW-0808">Transferase</keyword>
<dbReference type="SUPFAM" id="SSF158472">
    <property type="entry name" value="HAMP domain-like"/>
    <property type="match status" value="1"/>
</dbReference>
<dbReference type="GO" id="GO:0005886">
    <property type="term" value="C:plasma membrane"/>
    <property type="evidence" value="ECO:0007669"/>
    <property type="project" value="UniProtKB-SubCell"/>
</dbReference>
<dbReference type="SUPFAM" id="SSF55874">
    <property type="entry name" value="ATPase domain of HSP90 chaperone/DNA topoisomerase II/histidine kinase"/>
    <property type="match status" value="1"/>
</dbReference>
<reference evidence="13 14" key="1">
    <citation type="submission" date="2017-01" db="EMBL/GenBank/DDBJ databases">
        <authorList>
            <person name="Cao J.-M."/>
        </authorList>
    </citation>
    <scope>NUCLEOTIDE SEQUENCE [LARGE SCALE GENOMIC DNA]</scope>
    <source>
        <strain evidence="13 14">888-76</strain>
    </source>
</reference>
<dbReference type="Gene3D" id="6.10.340.10">
    <property type="match status" value="1"/>
</dbReference>
<dbReference type="Pfam" id="PF02518">
    <property type="entry name" value="HATPase_c"/>
    <property type="match status" value="1"/>
</dbReference>
<dbReference type="InterPro" id="IPR036097">
    <property type="entry name" value="HisK_dim/P_sf"/>
</dbReference>
<keyword evidence="9" id="KW-0902">Two-component regulatory system</keyword>
<organism evidence="13 14">
    <name type="scientific">Kosakonia cowanii JCM 10956 = DSM 18146</name>
    <dbReference type="NCBI Taxonomy" id="1300165"/>
    <lineage>
        <taxon>Bacteria</taxon>
        <taxon>Pseudomonadati</taxon>
        <taxon>Pseudomonadota</taxon>
        <taxon>Gammaproteobacteria</taxon>
        <taxon>Enterobacterales</taxon>
        <taxon>Enterobacteriaceae</taxon>
        <taxon>Kosakonia</taxon>
    </lineage>
</organism>
<feature type="domain" description="HAMP" evidence="12">
    <location>
        <begin position="81"/>
        <end position="135"/>
    </location>
</feature>
<keyword evidence="14" id="KW-1185">Reference proteome</keyword>
<evidence type="ECO:0000259" key="12">
    <source>
        <dbReference type="PROSITE" id="PS50885"/>
    </source>
</evidence>
<dbReference type="PANTHER" id="PTHR42878:SF7">
    <property type="entry name" value="SENSOR HISTIDINE KINASE GLRK"/>
    <property type="match status" value="1"/>
</dbReference>
<dbReference type="InterPro" id="IPR003660">
    <property type="entry name" value="HAMP_dom"/>
</dbReference>
<dbReference type="InterPro" id="IPR050351">
    <property type="entry name" value="BphY/WalK/GraS-like"/>
</dbReference>
<feature type="domain" description="Histidine kinase" evidence="11">
    <location>
        <begin position="143"/>
        <end position="355"/>
    </location>
</feature>
<dbReference type="AlphaFoldDB" id="A0A807LDH8"/>
<dbReference type="PANTHER" id="PTHR42878">
    <property type="entry name" value="TWO-COMPONENT HISTIDINE KINASE"/>
    <property type="match status" value="1"/>
</dbReference>
<evidence type="ECO:0000256" key="6">
    <source>
        <dbReference type="ARBA" id="ARBA00022741"/>
    </source>
</evidence>
<dbReference type="EC" id="2.7.13.3" evidence="3"/>
<protein>
    <recommendedName>
        <fullName evidence="3">histidine kinase</fullName>
        <ecNumber evidence="3">2.7.13.3</ecNumber>
    </recommendedName>
</protein>
<dbReference type="RefSeq" id="WP_054803510.1">
    <property type="nucleotide sequence ID" value="NZ_CP019445.1"/>
</dbReference>
<dbReference type="InterPro" id="IPR004358">
    <property type="entry name" value="Sig_transdc_His_kin-like_C"/>
</dbReference>
<evidence type="ECO:0000256" key="1">
    <source>
        <dbReference type="ARBA" id="ARBA00000085"/>
    </source>
</evidence>
<dbReference type="GO" id="GO:0030295">
    <property type="term" value="F:protein kinase activator activity"/>
    <property type="evidence" value="ECO:0007669"/>
    <property type="project" value="TreeGrafter"/>
</dbReference>
<evidence type="ECO:0000259" key="11">
    <source>
        <dbReference type="PROSITE" id="PS50109"/>
    </source>
</evidence>
<dbReference type="Proteomes" id="UP000187148">
    <property type="component" value="Chromosome"/>
</dbReference>
<evidence type="ECO:0000256" key="7">
    <source>
        <dbReference type="ARBA" id="ARBA00022777"/>
    </source>
</evidence>
<dbReference type="InterPro" id="IPR003594">
    <property type="entry name" value="HATPase_dom"/>
</dbReference>
<dbReference type="CDD" id="cd00075">
    <property type="entry name" value="HATPase"/>
    <property type="match status" value="1"/>
</dbReference>